<gene>
    <name evidence="2" type="ORF">RFI_25497</name>
</gene>
<dbReference type="AlphaFoldDB" id="X6MDE7"/>
<dbReference type="Proteomes" id="UP000023152">
    <property type="component" value="Unassembled WGS sequence"/>
</dbReference>
<feature type="region of interest" description="Disordered" evidence="1">
    <location>
        <begin position="132"/>
        <end position="151"/>
    </location>
</feature>
<organism evidence="2 3">
    <name type="scientific">Reticulomyxa filosa</name>
    <dbReference type="NCBI Taxonomy" id="46433"/>
    <lineage>
        <taxon>Eukaryota</taxon>
        <taxon>Sar</taxon>
        <taxon>Rhizaria</taxon>
        <taxon>Retaria</taxon>
        <taxon>Foraminifera</taxon>
        <taxon>Monothalamids</taxon>
        <taxon>Reticulomyxidae</taxon>
        <taxon>Reticulomyxa</taxon>
    </lineage>
</organism>
<accession>X6MDE7</accession>
<sequence length="151" mass="18543">MYFLHYSCSPLSKKKKKNYTFPPYKGKEAIPVSKKKNEKGFIYLFVYFFIFFNKKSRYQNEMWKFFLFYLFLFSIWKVDRENMGKIWGKDGEKIGKRMGKICGKRWGKDDGKDSEKINEKKLRKIYLRKIQKNDKKKKRMRKLKKLKNVEN</sequence>
<evidence type="ECO:0000313" key="3">
    <source>
        <dbReference type="Proteomes" id="UP000023152"/>
    </source>
</evidence>
<reference evidence="2 3" key="1">
    <citation type="journal article" date="2013" name="Curr. Biol.">
        <title>The Genome of the Foraminiferan Reticulomyxa filosa.</title>
        <authorList>
            <person name="Glockner G."/>
            <person name="Hulsmann N."/>
            <person name="Schleicher M."/>
            <person name="Noegel A.A."/>
            <person name="Eichinger L."/>
            <person name="Gallinger C."/>
            <person name="Pawlowski J."/>
            <person name="Sierra R."/>
            <person name="Euteneuer U."/>
            <person name="Pillet L."/>
            <person name="Moustafa A."/>
            <person name="Platzer M."/>
            <person name="Groth M."/>
            <person name="Szafranski K."/>
            <person name="Schliwa M."/>
        </authorList>
    </citation>
    <scope>NUCLEOTIDE SEQUENCE [LARGE SCALE GENOMIC DNA]</scope>
</reference>
<protein>
    <submittedName>
        <fullName evidence="2">Uncharacterized protein</fullName>
    </submittedName>
</protein>
<evidence type="ECO:0000313" key="2">
    <source>
        <dbReference type="EMBL" id="ETO11879.1"/>
    </source>
</evidence>
<evidence type="ECO:0000256" key="1">
    <source>
        <dbReference type="SAM" id="MobiDB-lite"/>
    </source>
</evidence>
<name>X6MDE7_RETFI</name>
<keyword evidence="3" id="KW-1185">Reference proteome</keyword>
<comment type="caution">
    <text evidence="2">The sequence shown here is derived from an EMBL/GenBank/DDBJ whole genome shotgun (WGS) entry which is preliminary data.</text>
</comment>
<dbReference type="EMBL" id="ASPP01021917">
    <property type="protein sequence ID" value="ETO11879.1"/>
    <property type="molecule type" value="Genomic_DNA"/>
</dbReference>
<proteinExistence type="predicted"/>